<feature type="compositionally biased region" description="Polar residues" evidence="3">
    <location>
        <begin position="72"/>
        <end position="99"/>
    </location>
</feature>
<evidence type="ECO:0000256" key="3">
    <source>
        <dbReference type="SAM" id="MobiDB-lite"/>
    </source>
</evidence>
<dbReference type="InterPro" id="IPR004087">
    <property type="entry name" value="KH_dom"/>
</dbReference>
<feature type="domain" description="K Homology" evidence="4">
    <location>
        <begin position="109"/>
        <end position="184"/>
    </location>
</feature>
<dbReference type="Proteomes" id="UP000019335">
    <property type="component" value="Unassembled WGS sequence"/>
</dbReference>
<evidence type="ECO:0000313" key="5">
    <source>
        <dbReference type="EMBL" id="EWM20955.1"/>
    </source>
</evidence>
<dbReference type="EMBL" id="AZIL01002730">
    <property type="protein sequence ID" value="EWM20955.1"/>
    <property type="molecule type" value="Genomic_DNA"/>
</dbReference>
<keyword evidence="2" id="KW-0694">RNA-binding</keyword>
<dbReference type="Gene3D" id="3.30.310.210">
    <property type="match status" value="1"/>
</dbReference>
<feature type="region of interest" description="Disordered" evidence="3">
    <location>
        <begin position="192"/>
        <end position="219"/>
    </location>
</feature>
<evidence type="ECO:0000313" key="6">
    <source>
        <dbReference type="Proteomes" id="UP000019335"/>
    </source>
</evidence>
<dbReference type="Pfam" id="PF00013">
    <property type="entry name" value="KH_1"/>
    <property type="match status" value="2"/>
</dbReference>
<accession>W7T1M0</accession>
<sequence length="257" mass="27800">MIKTPDGGWSRYFDLCDTPLTPFPLVPPLSRSTTGPSLCQLTHIPTHTHTMDGQVELSAPVTASTSRKRNAPASTPTTDQANEGLLSSQPSAAKRQSTGAGVASSPPPRAHEVTVLLPIDAVGLMIGKGGQTLKRLLEEGNSACAIRVQDYQEVRAGSKERGIILRGSFEAIENVERAMIDLLRHRRQKAVDAKREREEAKEGGKEGGKAGGREGEERKRKTLRWLIPAELSGLLIGKKGIGREEIQQESGAKRREG</sequence>
<dbReference type="SUPFAM" id="SSF54791">
    <property type="entry name" value="Eukaryotic type KH-domain (KH-domain type I)"/>
    <property type="match status" value="2"/>
</dbReference>
<evidence type="ECO:0000256" key="1">
    <source>
        <dbReference type="ARBA" id="ARBA00022737"/>
    </source>
</evidence>
<organism evidence="5 6">
    <name type="scientific">Nannochloropsis gaditana</name>
    <dbReference type="NCBI Taxonomy" id="72520"/>
    <lineage>
        <taxon>Eukaryota</taxon>
        <taxon>Sar</taxon>
        <taxon>Stramenopiles</taxon>
        <taxon>Ochrophyta</taxon>
        <taxon>Eustigmatophyceae</taxon>
        <taxon>Eustigmatales</taxon>
        <taxon>Monodopsidaceae</taxon>
        <taxon>Nannochloropsis</taxon>
    </lineage>
</organism>
<dbReference type="PANTHER" id="PTHR10288">
    <property type="entry name" value="KH DOMAIN CONTAINING RNA BINDING PROTEIN"/>
    <property type="match status" value="1"/>
</dbReference>
<dbReference type="InterPro" id="IPR036612">
    <property type="entry name" value="KH_dom_type_1_sf"/>
</dbReference>
<comment type="caution">
    <text evidence="5">The sequence shown here is derived from an EMBL/GenBank/DDBJ whole genome shotgun (WGS) entry which is preliminary data.</text>
</comment>
<feature type="non-terminal residue" evidence="5">
    <location>
        <position position="257"/>
    </location>
</feature>
<name>W7T1M0_9STRA</name>
<evidence type="ECO:0000256" key="2">
    <source>
        <dbReference type="PROSITE-ProRule" id="PRU00117"/>
    </source>
</evidence>
<keyword evidence="1" id="KW-0677">Repeat</keyword>
<feature type="region of interest" description="Disordered" evidence="3">
    <location>
        <begin position="60"/>
        <end position="109"/>
    </location>
</feature>
<proteinExistence type="predicted"/>
<dbReference type="CDD" id="cd00105">
    <property type="entry name" value="KH-I"/>
    <property type="match status" value="1"/>
</dbReference>
<dbReference type="PROSITE" id="PS50084">
    <property type="entry name" value="KH_TYPE_1"/>
    <property type="match status" value="2"/>
</dbReference>
<dbReference type="InterPro" id="IPR004088">
    <property type="entry name" value="KH_dom_type_1"/>
</dbReference>
<keyword evidence="6" id="KW-1185">Reference proteome</keyword>
<dbReference type="AlphaFoldDB" id="W7T1M0"/>
<dbReference type="OrthoDB" id="5204190at2759"/>
<gene>
    <name evidence="5" type="ORF">Naga_100968g2</name>
</gene>
<evidence type="ECO:0000259" key="4">
    <source>
        <dbReference type="SMART" id="SM00322"/>
    </source>
</evidence>
<reference evidence="5 6" key="1">
    <citation type="journal article" date="2014" name="Mol. Plant">
        <title>Chromosome Scale Genome Assembly and Transcriptome Profiling of Nannochloropsis gaditana in Nitrogen Depletion.</title>
        <authorList>
            <person name="Corteggiani Carpinelli E."/>
            <person name="Telatin A."/>
            <person name="Vitulo N."/>
            <person name="Forcato C."/>
            <person name="D'Angelo M."/>
            <person name="Schiavon R."/>
            <person name="Vezzi A."/>
            <person name="Giacometti G.M."/>
            <person name="Morosinotto T."/>
            <person name="Valle G."/>
        </authorList>
    </citation>
    <scope>NUCLEOTIDE SEQUENCE [LARGE SCALE GENOMIC DNA]</scope>
    <source>
        <strain evidence="5 6">B-31</strain>
    </source>
</reference>
<dbReference type="GO" id="GO:0003723">
    <property type="term" value="F:RNA binding"/>
    <property type="evidence" value="ECO:0007669"/>
    <property type="project" value="UniProtKB-UniRule"/>
</dbReference>
<dbReference type="SMART" id="SM00322">
    <property type="entry name" value="KH"/>
    <property type="match status" value="1"/>
</dbReference>
<protein>
    <submittedName>
        <fullName evidence="5">Kh domain containing protein</fullName>
    </submittedName>
</protein>